<dbReference type="InterPro" id="IPR000244">
    <property type="entry name" value="Ribosomal_bL9"/>
</dbReference>
<dbReference type="HAMAP" id="MF_00503">
    <property type="entry name" value="Ribosomal_bL9"/>
    <property type="match status" value="1"/>
</dbReference>
<keyword evidence="2 7" id="KW-0699">rRNA-binding</keyword>
<evidence type="ECO:0000256" key="7">
    <source>
        <dbReference type="HAMAP-Rule" id="MF_00503"/>
    </source>
</evidence>
<dbReference type="InterPro" id="IPR036935">
    <property type="entry name" value="Ribosomal_bL9_N_sf"/>
</dbReference>
<dbReference type="PROSITE" id="PS00651">
    <property type="entry name" value="RIBOSOMAL_L9"/>
    <property type="match status" value="1"/>
</dbReference>
<dbReference type="InterPro" id="IPR009027">
    <property type="entry name" value="Ribosomal_bL9/RNase_H1_N"/>
</dbReference>
<dbReference type="GO" id="GO:0019843">
    <property type="term" value="F:rRNA binding"/>
    <property type="evidence" value="ECO:0007669"/>
    <property type="project" value="UniProtKB-UniRule"/>
</dbReference>
<dbReference type="STRING" id="1960309.SAMN03159343_3889"/>
<evidence type="ECO:0000313" key="10">
    <source>
        <dbReference type="Proteomes" id="UP000198981"/>
    </source>
</evidence>
<evidence type="ECO:0000256" key="1">
    <source>
        <dbReference type="ARBA" id="ARBA00010605"/>
    </source>
</evidence>
<dbReference type="OrthoDB" id="9788336at2"/>
<feature type="domain" description="Ribosomal protein L9" evidence="8">
    <location>
        <begin position="16"/>
        <end position="43"/>
    </location>
</feature>
<accession>A0A1G4Z060</accession>
<dbReference type="FunFam" id="3.40.5.10:FF:000003">
    <property type="entry name" value="50S ribosomal protein L9"/>
    <property type="match status" value="1"/>
</dbReference>
<evidence type="ECO:0000256" key="6">
    <source>
        <dbReference type="ARBA" id="ARBA00035292"/>
    </source>
</evidence>
<keyword evidence="4 7" id="KW-0689">Ribosomal protein</keyword>
<evidence type="ECO:0000313" key="9">
    <source>
        <dbReference type="EMBL" id="SCX59077.1"/>
    </source>
</evidence>
<dbReference type="SUPFAM" id="SSF55658">
    <property type="entry name" value="L9 N-domain-like"/>
    <property type="match status" value="1"/>
</dbReference>
<keyword evidence="5 7" id="KW-0687">Ribonucleoprotein</keyword>
<dbReference type="InterPro" id="IPR020070">
    <property type="entry name" value="Ribosomal_bL9_N"/>
</dbReference>
<dbReference type="GO" id="GO:0003735">
    <property type="term" value="F:structural constituent of ribosome"/>
    <property type="evidence" value="ECO:0007669"/>
    <property type="project" value="InterPro"/>
</dbReference>
<dbReference type="RefSeq" id="WP_092807398.1">
    <property type="nucleotide sequence ID" value="NZ_FMUH01000007.1"/>
</dbReference>
<dbReference type="Gene3D" id="3.10.430.100">
    <property type="entry name" value="Ribosomal protein L9, C-terminal domain"/>
    <property type="match status" value="1"/>
</dbReference>
<dbReference type="GO" id="GO:1990904">
    <property type="term" value="C:ribonucleoprotein complex"/>
    <property type="evidence" value="ECO:0007669"/>
    <property type="project" value="UniProtKB-KW"/>
</dbReference>
<dbReference type="InterPro" id="IPR036791">
    <property type="entry name" value="Ribosomal_bL9_C_sf"/>
</dbReference>
<dbReference type="InterPro" id="IPR020069">
    <property type="entry name" value="Ribosomal_bL9_C"/>
</dbReference>
<dbReference type="Gene3D" id="3.40.5.10">
    <property type="entry name" value="Ribosomal protein L9, N-terminal domain"/>
    <property type="match status" value="1"/>
</dbReference>
<proteinExistence type="inferred from homology"/>
<dbReference type="GO" id="GO:0006412">
    <property type="term" value="P:translation"/>
    <property type="evidence" value="ECO:0007669"/>
    <property type="project" value="UniProtKB-UniRule"/>
</dbReference>
<evidence type="ECO:0000256" key="4">
    <source>
        <dbReference type="ARBA" id="ARBA00022980"/>
    </source>
</evidence>
<comment type="similarity">
    <text evidence="1 7">Belongs to the bacterial ribosomal protein bL9 family.</text>
</comment>
<dbReference type="Pfam" id="PF03948">
    <property type="entry name" value="Ribosomal_L9_C"/>
    <property type="match status" value="1"/>
</dbReference>
<sequence>MSASKLILTQEVTGLGSAGDTVEVKGGYARNYLLPRGLAIVATRGAEKQVAGLRRARAARDVATLDEAKQVAGQLAGLTVTVPAKAGNGGRLFGSITTADVVAAVTAAGGPSLDRRRVELPSSIKSTGSHTVTVRVHPEVSATLAIEVVAA</sequence>
<protein>
    <recommendedName>
        <fullName evidence="6 7">Large ribosomal subunit protein bL9</fullName>
    </recommendedName>
</protein>
<name>A0A1G4Z060_9ACTN</name>
<organism evidence="9 10">
    <name type="scientific">Klenkia marina</name>
    <dbReference type="NCBI Taxonomy" id="1960309"/>
    <lineage>
        <taxon>Bacteria</taxon>
        <taxon>Bacillati</taxon>
        <taxon>Actinomycetota</taxon>
        <taxon>Actinomycetes</taxon>
        <taxon>Geodermatophilales</taxon>
        <taxon>Geodermatophilaceae</taxon>
        <taxon>Klenkia</taxon>
    </lineage>
</organism>
<dbReference type="InterPro" id="IPR020594">
    <property type="entry name" value="Ribosomal_bL9_bac/chp"/>
</dbReference>
<dbReference type="PANTHER" id="PTHR21368">
    <property type="entry name" value="50S RIBOSOMAL PROTEIN L9"/>
    <property type="match status" value="1"/>
</dbReference>
<dbReference type="NCBIfam" id="TIGR00158">
    <property type="entry name" value="L9"/>
    <property type="match status" value="1"/>
</dbReference>
<reference evidence="10" key="1">
    <citation type="submission" date="2016-10" db="EMBL/GenBank/DDBJ databases">
        <authorList>
            <person name="Varghese N."/>
            <person name="Submissions S."/>
        </authorList>
    </citation>
    <scope>NUCLEOTIDE SEQUENCE [LARGE SCALE GENOMIC DNA]</scope>
    <source>
        <strain evidence="10">DSM 45722</strain>
    </source>
</reference>
<dbReference type="GO" id="GO:0005840">
    <property type="term" value="C:ribosome"/>
    <property type="evidence" value="ECO:0007669"/>
    <property type="project" value="UniProtKB-KW"/>
</dbReference>
<gene>
    <name evidence="7" type="primary">rplI</name>
    <name evidence="9" type="ORF">SAMN03159343_3889</name>
</gene>
<dbReference type="Pfam" id="PF01281">
    <property type="entry name" value="Ribosomal_L9_N"/>
    <property type="match status" value="1"/>
</dbReference>
<evidence type="ECO:0000256" key="2">
    <source>
        <dbReference type="ARBA" id="ARBA00022730"/>
    </source>
</evidence>
<evidence type="ECO:0000256" key="3">
    <source>
        <dbReference type="ARBA" id="ARBA00022884"/>
    </source>
</evidence>
<dbReference type="Proteomes" id="UP000198981">
    <property type="component" value="Unassembled WGS sequence"/>
</dbReference>
<keyword evidence="3 7" id="KW-0694">RNA-binding</keyword>
<evidence type="ECO:0000259" key="8">
    <source>
        <dbReference type="PROSITE" id="PS00651"/>
    </source>
</evidence>
<keyword evidence="10" id="KW-1185">Reference proteome</keyword>
<comment type="function">
    <text evidence="7">Binds to the 23S rRNA.</text>
</comment>
<dbReference type="SUPFAM" id="SSF55653">
    <property type="entry name" value="Ribosomal protein L9 C-domain"/>
    <property type="match status" value="1"/>
</dbReference>
<dbReference type="EMBL" id="FMUH01000007">
    <property type="protein sequence ID" value="SCX59077.1"/>
    <property type="molecule type" value="Genomic_DNA"/>
</dbReference>
<evidence type="ECO:0000256" key="5">
    <source>
        <dbReference type="ARBA" id="ARBA00023274"/>
    </source>
</evidence>
<dbReference type="AlphaFoldDB" id="A0A1G4Z060"/>